<gene>
    <name evidence="6" type="ORF">CONPUDRAFT_46603</name>
</gene>
<dbReference type="EMBL" id="JH711573">
    <property type="protein sequence ID" value="EIW87005.1"/>
    <property type="molecule type" value="Genomic_DNA"/>
</dbReference>
<evidence type="ECO:0000313" key="6">
    <source>
        <dbReference type="EMBL" id="EIW87005.1"/>
    </source>
</evidence>
<dbReference type="InterPro" id="IPR000999">
    <property type="entry name" value="RNase_III_dom"/>
</dbReference>
<dbReference type="GeneID" id="19207152"/>
<comment type="caution">
    <text evidence="6">The sequence shown here is derived from an EMBL/GenBank/DDBJ whole genome shotgun (WGS) entry which is preliminary data.</text>
</comment>
<dbReference type="Pfam" id="PF00636">
    <property type="entry name" value="Ribonuclease_3"/>
    <property type="match status" value="1"/>
</dbReference>
<dbReference type="Gene3D" id="1.10.1520.10">
    <property type="entry name" value="Ribonuclease III domain"/>
    <property type="match status" value="1"/>
</dbReference>
<dbReference type="SMART" id="SM00358">
    <property type="entry name" value="DSRM"/>
    <property type="match status" value="1"/>
</dbReference>
<dbReference type="PROSITE" id="PS50142">
    <property type="entry name" value="RNASE_3_2"/>
    <property type="match status" value="1"/>
</dbReference>
<evidence type="ECO:0000259" key="4">
    <source>
        <dbReference type="PROSITE" id="PS50137"/>
    </source>
</evidence>
<organism evidence="6 7">
    <name type="scientific">Coniophora puteana (strain RWD-64-598)</name>
    <name type="common">Brown rot fungus</name>
    <dbReference type="NCBI Taxonomy" id="741705"/>
    <lineage>
        <taxon>Eukaryota</taxon>
        <taxon>Fungi</taxon>
        <taxon>Dikarya</taxon>
        <taxon>Basidiomycota</taxon>
        <taxon>Agaricomycotina</taxon>
        <taxon>Agaricomycetes</taxon>
        <taxon>Agaricomycetidae</taxon>
        <taxon>Boletales</taxon>
        <taxon>Coniophorineae</taxon>
        <taxon>Coniophoraceae</taxon>
        <taxon>Coniophora</taxon>
    </lineage>
</organism>
<protein>
    <submittedName>
        <fullName evidence="6">Uncharacterized protein</fullName>
    </submittedName>
</protein>
<evidence type="ECO:0000256" key="1">
    <source>
        <dbReference type="ARBA" id="ARBA00022884"/>
    </source>
</evidence>
<feature type="region of interest" description="Disordered" evidence="3">
    <location>
        <begin position="150"/>
        <end position="187"/>
    </location>
</feature>
<dbReference type="GO" id="GO:0004525">
    <property type="term" value="F:ribonuclease III activity"/>
    <property type="evidence" value="ECO:0007669"/>
    <property type="project" value="InterPro"/>
</dbReference>
<evidence type="ECO:0000256" key="2">
    <source>
        <dbReference type="PROSITE-ProRule" id="PRU00266"/>
    </source>
</evidence>
<dbReference type="AlphaFoldDB" id="A0A5M3N839"/>
<keyword evidence="7" id="KW-1185">Reference proteome</keyword>
<sequence length="264" mass="29083">MNNLPPIPTIEGDLMLDVFKHHSVRDLLPEDIGDQAEAEYGDTDRVAALGEAVFTMVVTSIAFQKRPPLELNQMQAERQRWLSDDAIMNWVSLYRLRSKVSATREARGQLENPEVTRFLFNSYIGAVYHQKGIQEVYSWVSRLIEPNEEPRKLPGTAAPKPPGTQAAAPADYPMGPPPGATPPPQSVPRLAYFNQVTTQMGYSVQWAAESTGPPHMPRWTVRCIVNGTERGVGEGRSQKLAKEVAAQQAATAMGTSNVSTTHTC</sequence>
<dbReference type="SUPFAM" id="SSF54768">
    <property type="entry name" value="dsRNA-binding domain-like"/>
    <property type="match status" value="1"/>
</dbReference>
<evidence type="ECO:0000256" key="3">
    <source>
        <dbReference type="SAM" id="MobiDB-lite"/>
    </source>
</evidence>
<keyword evidence="1 2" id="KW-0694">RNA-binding</keyword>
<dbReference type="RefSeq" id="XP_007762601.1">
    <property type="nucleotide sequence ID" value="XM_007764411.1"/>
</dbReference>
<dbReference type="InterPro" id="IPR036389">
    <property type="entry name" value="RNase_III_sf"/>
</dbReference>
<dbReference type="KEGG" id="cput:CONPUDRAFT_46603"/>
<feature type="domain" description="RNase III" evidence="5">
    <location>
        <begin position="7"/>
        <end position="132"/>
    </location>
</feature>
<dbReference type="GO" id="GO:0006396">
    <property type="term" value="P:RNA processing"/>
    <property type="evidence" value="ECO:0007669"/>
    <property type="project" value="InterPro"/>
</dbReference>
<dbReference type="Proteomes" id="UP000053558">
    <property type="component" value="Unassembled WGS sequence"/>
</dbReference>
<evidence type="ECO:0000259" key="5">
    <source>
        <dbReference type="PROSITE" id="PS50142"/>
    </source>
</evidence>
<dbReference type="OMA" id="DWISHLI"/>
<dbReference type="InterPro" id="IPR014720">
    <property type="entry name" value="dsRBD_dom"/>
</dbReference>
<dbReference type="PROSITE" id="PS50137">
    <property type="entry name" value="DS_RBD"/>
    <property type="match status" value="1"/>
</dbReference>
<accession>A0A5M3N839</accession>
<dbReference type="SUPFAM" id="SSF69065">
    <property type="entry name" value="RNase III domain-like"/>
    <property type="match status" value="1"/>
</dbReference>
<evidence type="ECO:0000313" key="7">
    <source>
        <dbReference type="Proteomes" id="UP000053558"/>
    </source>
</evidence>
<dbReference type="Pfam" id="PF00035">
    <property type="entry name" value="dsrm"/>
    <property type="match status" value="1"/>
</dbReference>
<dbReference type="CDD" id="cd10845">
    <property type="entry name" value="DSRM_RNAse_III_family"/>
    <property type="match status" value="1"/>
</dbReference>
<dbReference type="SMART" id="SM00535">
    <property type="entry name" value="RIBOc"/>
    <property type="match status" value="1"/>
</dbReference>
<dbReference type="GO" id="GO:0003723">
    <property type="term" value="F:RNA binding"/>
    <property type="evidence" value="ECO:0007669"/>
    <property type="project" value="UniProtKB-UniRule"/>
</dbReference>
<proteinExistence type="predicted"/>
<feature type="compositionally biased region" description="Pro residues" evidence="3">
    <location>
        <begin position="174"/>
        <end position="186"/>
    </location>
</feature>
<dbReference type="OrthoDB" id="2392202at2759"/>
<dbReference type="Gene3D" id="3.30.160.20">
    <property type="match status" value="1"/>
</dbReference>
<feature type="domain" description="DRBM" evidence="4">
    <location>
        <begin position="185"/>
        <end position="255"/>
    </location>
</feature>
<name>A0A5M3N839_CONPW</name>
<reference evidence="7" key="1">
    <citation type="journal article" date="2012" name="Science">
        <title>The Paleozoic origin of enzymatic lignin decomposition reconstructed from 31 fungal genomes.</title>
        <authorList>
            <person name="Floudas D."/>
            <person name="Binder M."/>
            <person name="Riley R."/>
            <person name="Barry K."/>
            <person name="Blanchette R.A."/>
            <person name="Henrissat B."/>
            <person name="Martinez A.T."/>
            <person name="Otillar R."/>
            <person name="Spatafora J.W."/>
            <person name="Yadav J.S."/>
            <person name="Aerts A."/>
            <person name="Benoit I."/>
            <person name="Boyd A."/>
            <person name="Carlson A."/>
            <person name="Copeland A."/>
            <person name="Coutinho P.M."/>
            <person name="de Vries R.P."/>
            <person name="Ferreira P."/>
            <person name="Findley K."/>
            <person name="Foster B."/>
            <person name="Gaskell J."/>
            <person name="Glotzer D."/>
            <person name="Gorecki P."/>
            <person name="Heitman J."/>
            <person name="Hesse C."/>
            <person name="Hori C."/>
            <person name="Igarashi K."/>
            <person name="Jurgens J.A."/>
            <person name="Kallen N."/>
            <person name="Kersten P."/>
            <person name="Kohler A."/>
            <person name="Kuees U."/>
            <person name="Kumar T.K.A."/>
            <person name="Kuo A."/>
            <person name="LaButti K."/>
            <person name="Larrondo L.F."/>
            <person name="Lindquist E."/>
            <person name="Ling A."/>
            <person name="Lombard V."/>
            <person name="Lucas S."/>
            <person name="Lundell T."/>
            <person name="Martin R."/>
            <person name="McLaughlin D.J."/>
            <person name="Morgenstern I."/>
            <person name="Morin E."/>
            <person name="Murat C."/>
            <person name="Nagy L.G."/>
            <person name="Nolan M."/>
            <person name="Ohm R.A."/>
            <person name="Patyshakuliyeva A."/>
            <person name="Rokas A."/>
            <person name="Ruiz-Duenas F.J."/>
            <person name="Sabat G."/>
            <person name="Salamov A."/>
            <person name="Samejima M."/>
            <person name="Schmutz J."/>
            <person name="Slot J.C."/>
            <person name="St John F."/>
            <person name="Stenlid J."/>
            <person name="Sun H."/>
            <person name="Sun S."/>
            <person name="Syed K."/>
            <person name="Tsang A."/>
            <person name="Wiebenga A."/>
            <person name="Young D."/>
            <person name="Pisabarro A."/>
            <person name="Eastwood D.C."/>
            <person name="Martin F."/>
            <person name="Cullen D."/>
            <person name="Grigoriev I.V."/>
            <person name="Hibbett D.S."/>
        </authorList>
    </citation>
    <scope>NUCLEOTIDE SEQUENCE [LARGE SCALE GENOMIC DNA]</scope>
    <source>
        <strain evidence="7">RWD-64-598 SS2</strain>
    </source>
</reference>